<evidence type="ECO:0000256" key="8">
    <source>
        <dbReference type="PIRSR" id="PIRSR000548-1"/>
    </source>
</evidence>
<sequence length="319" mass="36403">MFYLLEKMNNNKVAQNPHVDGLSITRKRRGGISSETLGGNNQPAVSIPTVPKSIETQQRLQQALKMNIMFSHLEEEERESIFSAMVEVHYKAGDVIIRQGDEGDNFYVVENGECDIYVSKNNESPKHVMYVYQGGSFGELALIYGSPRAATVIARTDVRLWALNRVVYRTILMDQTLKKRKLYEEFLDNVSILRDIDKYERTSLADALEPCVFQDDEVIVRQGESGDKFYIIVEGEVKVTQQQQDGSQQEVARLHQADYFGEIALLEDKPRAATVTSIGVTKCVELDRQRFTRLLGPCEDILRRNISLYNQYFSTNNNI</sequence>
<feature type="binding site" evidence="8">
    <location>
        <position position="271"/>
    </location>
    <ligand>
        <name>3',5'-cyclic AMP</name>
        <dbReference type="ChEBI" id="CHEBI:58165"/>
        <label>2</label>
    </ligand>
</feature>
<evidence type="ECO:0000259" key="9">
    <source>
        <dbReference type="PROSITE" id="PS50042"/>
    </source>
</evidence>
<evidence type="ECO:0000256" key="4">
    <source>
        <dbReference type="ARBA" id="ARBA00022566"/>
    </source>
</evidence>
<keyword evidence="4 8" id="KW-0116">cAMP-binding</keyword>
<dbReference type="OMA" id="PHPTIHE"/>
<feature type="domain" description="Cyclic nucleotide-binding" evidence="9">
    <location>
        <begin position="69"/>
        <end position="189"/>
    </location>
</feature>
<feature type="binding site" evidence="8">
    <location>
        <position position="262"/>
    </location>
    <ligand>
        <name>3',5'-cyclic AMP</name>
        <dbReference type="ChEBI" id="CHEBI:58165"/>
        <label>2</label>
    </ligand>
</feature>
<keyword evidence="10" id="KW-0418">Kinase</keyword>
<evidence type="ECO:0000313" key="10">
    <source>
        <dbReference type="EMBL" id="KYR00093.1"/>
    </source>
</evidence>
<dbReference type="PROSITE" id="PS00889">
    <property type="entry name" value="CNMP_BINDING_2"/>
    <property type="match status" value="2"/>
</dbReference>
<dbReference type="GO" id="GO:0016301">
    <property type="term" value="F:kinase activity"/>
    <property type="evidence" value="ECO:0007669"/>
    <property type="project" value="UniProtKB-KW"/>
</dbReference>
<dbReference type="PANTHER" id="PTHR11635:SF152">
    <property type="entry name" value="CAMP-DEPENDENT PROTEIN KINASE TYPE I REGULATORY SUBUNIT-RELATED"/>
    <property type="match status" value="1"/>
</dbReference>
<dbReference type="STRING" id="361077.A0A152A1F8"/>
<dbReference type="InterPro" id="IPR018490">
    <property type="entry name" value="cNMP-bd_dom_sf"/>
</dbReference>
<evidence type="ECO:0000256" key="1">
    <source>
        <dbReference type="ARBA" id="ARBA00005753"/>
    </source>
</evidence>
<dbReference type="GO" id="GO:0045595">
    <property type="term" value="P:regulation of cell differentiation"/>
    <property type="evidence" value="ECO:0007669"/>
    <property type="project" value="UniProtKB-ARBA"/>
</dbReference>
<dbReference type="GO" id="GO:0023052">
    <property type="term" value="P:signaling"/>
    <property type="evidence" value="ECO:0007669"/>
    <property type="project" value="UniProtKB-ARBA"/>
</dbReference>
<comment type="similarity">
    <text evidence="1">Belongs to the cAMP-dependent kinase regulatory chain family.</text>
</comment>
<dbReference type="Gene3D" id="2.60.120.10">
    <property type="entry name" value="Jelly Rolls"/>
    <property type="match status" value="2"/>
</dbReference>
<keyword evidence="3" id="KW-0597">Phosphoprotein</keyword>
<dbReference type="EMBL" id="LODT01000016">
    <property type="protein sequence ID" value="KYR00093.1"/>
    <property type="molecule type" value="Genomic_DNA"/>
</dbReference>
<feature type="binding site" evidence="8">
    <location>
        <position position="139"/>
    </location>
    <ligand>
        <name>3',5'-cyclic AMP</name>
        <dbReference type="ChEBI" id="CHEBI:58165"/>
        <label>1</label>
    </ligand>
</feature>
<comment type="caution">
    <text evidence="10">The sequence shown here is derived from an EMBL/GenBank/DDBJ whole genome shotgun (WGS) entry which is preliminary data.</text>
</comment>
<dbReference type="InterPro" id="IPR018488">
    <property type="entry name" value="cNMP-bd_CS"/>
</dbReference>
<dbReference type="Proteomes" id="UP000076078">
    <property type="component" value="Unassembled WGS sequence"/>
</dbReference>
<dbReference type="GO" id="GO:0005952">
    <property type="term" value="C:cAMP-dependent protein kinase complex"/>
    <property type="evidence" value="ECO:0007669"/>
    <property type="project" value="InterPro"/>
</dbReference>
<feature type="domain" description="Cyclic nucleotide-binding" evidence="9">
    <location>
        <begin position="192"/>
        <end position="312"/>
    </location>
</feature>
<dbReference type="GO" id="GO:0034236">
    <property type="term" value="F:protein kinase A catalytic subunit binding"/>
    <property type="evidence" value="ECO:0007669"/>
    <property type="project" value="TreeGrafter"/>
</dbReference>
<dbReference type="OrthoDB" id="417078at2759"/>
<keyword evidence="11" id="KW-1185">Reference proteome</keyword>
<dbReference type="GO" id="GO:0007154">
    <property type="term" value="P:cell communication"/>
    <property type="evidence" value="ECO:0007669"/>
    <property type="project" value="UniProtKB-ARBA"/>
</dbReference>
<dbReference type="FunFam" id="2.60.120.10:FF:000006">
    <property type="entry name" value="cAMP-dependent protein kinase type I-alpha regulatory subunit"/>
    <property type="match status" value="1"/>
</dbReference>
<dbReference type="FunFam" id="2.60.120.10:FF:000120">
    <property type="entry name" value="cAMP-dependent protein kinase regulatory subunit"/>
    <property type="match status" value="1"/>
</dbReference>
<dbReference type="PIRSF" id="PIRSF000548">
    <property type="entry name" value="PK_regulatory"/>
    <property type="match status" value="1"/>
</dbReference>
<keyword evidence="6 8" id="KW-0547">Nucleotide-binding</keyword>
<feature type="binding site" evidence="8">
    <location>
        <position position="148"/>
    </location>
    <ligand>
        <name>3',5'-cyclic AMP</name>
        <dbReference type="ChEBI" id="CHEBI:58165"/>
        <label>1</label>
    </ligand>
</feature>
<evidence type="ECO:0000256" key="6">
    <source>
        <dbReference type="ARBA" id="ARBA00022741"/>
    </source>
</evidence>
<dbReference type="PANTHER" id="PTHR11635">
    <property type="entry name" value="CAMP-DEPENDENT PROTEIN KINASE REGULATORY CHAIN"/>
    <property type="match status" value="1"/>
</dbReference>
<dbReference type="Pfam" id="PF00027">
    <property type="entry name" value="cNMP_binding"/>
    <property type="match status" value="2"/>
</dbReference>
<dbReference type="GO" id="GO:0004862">
    <property type="term" value="F:cAMP-dependent protein kinase inhibitor activity"/>
    <property type="evidence" value="ECO:0007669"/>
    <property type="project" value="TreeGrafter"/>
</dbReference>
<accession>A0A152A1F8</accession>
<keyword evidence="10" id="KW-0808">Transferase</keyword>
<dbReference type="InterPro" id="IPR012198">
    <property type="entry name" value="cAMP_dep_PK_reg_su"/>
</dbReference>
<dbReference type="GO" id="GO:0005829">
    <property type="term" value="C:cytosol"/>
    <property type="evidence" value="ECO:0007669"/>
    <property type="project" value="TreeGrafter"/>
</dbReference>
<dbReference type="PROSITE" id="PS50042">
    <property type="entry name" value="CNMP_BINDING_3"/>
    <property type="match status" value="2"/>
</dbReference>
<dbReference type="AlphaFoldDB" id="A0A152A1F8"/>
<dbReference type="SUPFAM" id="SSF51206">
    <property type="entry name" value="cAMP-binding domain-like"/>
    <property type="match status" value="2"/>
</dbReference>
<dbReference type="InterPro" id="IPR014710">
    <property type="entry name" value="RmlC-like_jellyroll"/>
</dbReference>
<dbReference type="FunCoup" id="A0A152A1F8">
    <property type="interactions" value="114"/>
</dbReference>
<proteinExistence type="inferred from homology"/>
<dbReference type="InterPro" id="IPR000595">
    <property type="entry name" value="cNMP-bd_dom"/>
</dbReference>
<evidence type="ECO:0000256" key="3">
    <source>
        <dbReference type="ARBA" id="ARBA00022553"/>
    </source>
</evidence>
<evidence type="ECO:0000256" key="2">
    <source>
        <dbReference type="ARBA" id="ARBA00020355"/>
    </source>
</evidence>
<keyword evidence="5" id="KW-0677">Repeat</keyword>
<dbReference type="InParanoid" id="A0A152A1F8"/>
<dbReference type="GO" id="GO:0030552">
    <property type="term" value="F:cAMP binding"/>
    <property type="evidence" value="ECO:0007669"/>
    <property type="project" value="UniProtKB-KW"/>
</dbReference>
<protein>
    <recommendedName>
        <fullName evidence="2">cAMP-dependent protein kinase regulatory subunit</fullName>
    </recommendedName>
</protein>
<organism evidence="10 11">
    <name type="scientific">Tieghemostelium lacteum</name>
    <name type="common">Slime mold</name>
    <name type="synonym">Dictyostelium lacteum</name>
    <dbReference type="NCBI Taxonomy" id="361077"/>
    <lineage>
        <taxon>Eukaryota</taxon>
        <taxon>Amoebozoa</taxon>
        <taxon>Evosea</taxon>
        <taxon>Eumycetozoa</taxon>
        <taxon>Dictyostelia</taxon>
        <taxon>Dictyosteliales</taxon>
        <taxon>Raperosteliaceae</taxon>
        <taxon>Tieghemostelium</taxon>
    </lineage>
</organism>
<dbReference type="PRINTS" id="PR00103">
    <property type="entry name" value="CAMPKINASE"/>
</dbReference>
<gene>
    <name evidence="10" type="ORF">DLAC_03239</name>
</gene>
<dbReference type="SMART" id="SM00100">
    <property type="entry name" value="cNMP"/>
    <property type="match status" value="2"/>
</dbReference>
<dbReference type="GO" id="GO:0010628">
    <property type="term" value="P:positive regulation of gene expression"/>
    <property type="evidence" value="ECO:0007669"/>
    <property type="project" value="UniProtKB-ARBA"/>
</dbReference>
<dbReference type="CDD" id="cd00038">
    <property type="entry name" value="CAP_ED"/>
    <property type="match status" value="2"/>
</dbReference>
<keyword evidence="7 8" id="KW-0114">cAMP</keyword>
<dbReference type="InterPro" id="IPR050503">
    <property type="entry name" value="cAMP-dep_PK_reg_su-like"/>
</dbReference>
<evidence type="ECO:0000313" key="11">
    <source>
        <dbReference type="Proteomes" id="UP000076078"/>
    </source>
</evidence>
<evidence type="ECO:0000256" key="5">
    <source>
        <dbReference type="ARBA" id="ARBA00022737"/>
    </source>
</evidence>
<dbReference type="PROSITE" id="PS00888">
    <property type="entry name" value="CNMP_BINDING_1"/>
    <property type="match status" value="2"/>
</dbReference>
<evidence type="ECO:0000256" key="7">
    <source>
        <dbReference type="ARBA" id="ARBA00023149"/>
    </source>
</evidence>
<reference evidence="10 11" key="1">
    <citation type="submission" date="2015-12" db="EMBL/GenBank/DDBJ databases">
        <title>Dictyostelia acquired genes for synthesis and detection of signals that induce cell-type specialization by lateral gene transfer from prokaryotes.</title>
        <authorList>
            <person name="Gloeckner G."/>
            <person name="Schaap P."/>
        </authorList>
    </citation>
    <scope>NUCLEOTIDE SEQUENCE [LARGE SCALE GENOMIC DNA]</scope>
    <source>
        <strain evidence="10 11">TK</strain>
    </source>
</reference>
<name>A0A152A1F8_TIELA</name>